<dbReference type="SMART" id="SM00873">
    <property type="entry name" value="B3_4"/>
    <property type="match status" value="1"/>
</dbReference>
<dbReference type="GO" id="GO:0009328">
    <property type="term" value="C:phenylalanine-tRNA ligase complex"/>
    <property type="evidence" value="ECO:0007669"/>
    <property type="project" value="TreeGrafter"/>
</dbReference>
<keyword evidence="15" id="KW-0648">Protein biosynthesis</keyword>
<evidence type="ECO:0000259" key="21">
    <source>
        <dbReference type="PROSITE" id="PS51483"/>
    </source>
</evidence>
<evidence type="ECO:0000256" key="1">
    <source>
        <dbReference type="ARBA" id="ARBA00001946"/>
    </source>
</evidence>
<keyword evidence="16" id="KW-0030">Aminoacyl-tRNA synthetase</keyword>
<keyword evidence="7" id="KW-0963">Cytoplasm</keyword>
<evidence type="ECO:0000259" key="19">
    <source>
        <dbReference type="PROSITE" id="PS50886"/>
    </source>
</evidence>
<dbReference type="PROSITE" id="PS51447">
    <property type="entry name" value="FDX_ACB"/>
    <property type="match status" value="1"/>
</dbReference>
<dbReference type="Gene3D" id="2.40.50.140">
    <property type="entry name" value="Nucleic acid-binding proteins"/>
    <property type="match status" value="1"/>
</dbReference>
<comment type="similarity">
    <text evidence="3">Belongs to the phenylalanyl-tRNA synthetase beta subunit family. Type 1 subfamily.</text>
</comment>
<name>A0A6J6IQZ2_9ZZZZ</name>
<dbReference type="Pfam" id="PF01588">
    <property type="entry name" value="tRNA_bind"/>
    <property type="match status" value="1"/>
</dbReference>
<dbReference type="Pfam" id="PF03483">
    <property type="entry name" value="B3_4"/>
    <property type="match status" value="1"/>
</dbReference>
<dbReference type="GO" id="GO:0000049">
    <property type="term" value="F:tRNA binding"/>
    <property type="evidence" value="ECO:0007669"/>
    <property type="project" value="UniProtKB-KW"/>
</dbReference>
<dbReference type="HAMAP" id="MF_00283">
    <property type="entry name" value="Phe_tRNA_synth_beta1"/>
    <property type="match status" value="1"/>
</dbReference>
<dbReference type="GO" id="GO:0004826">
    <property type="term" value="F:phenylalanine-tRNA ligase activity"/>
    <property type="evidence" value="ECO:0007669"/>
    <property type="project" value="UniProtKB-EC"/>
</dbReference>
<evidence type="ECO:0000256" key="2">
    <source>
        <dbReference type="ARBA" id="ARBA00004496"/>
    </source>
</evidence>
<accession>A0A6J6IQZ2</accession>
<dbReference type="InterPro" id="IPR033714">
    <property type="entry name" value="tRNA_bind_bactPheRS"/>
</dbReference>
<dbReference type="EMBL" id="CAEZVK010000035">
    <property type="protein sequence ID" value="CAB4626798.1"/>
    <property type="molecule type" value="Genomic_DNA"/>
</dbReference>
<dbReference type="SUPFAM" id="SSF56037">
    <property type="entry name" value="PheT/TilS domain"/>
    <property type="match status" value="1"/>
</dbReference>
<dbReference type="PANTHER" id="PTHR10947">
    <property type="entry name" value="PHENYLALANYL-TRNA SYNTHETASE BETA CHAIN AND LEUCINE-RICH REPEAT-CONTAINING PROTEIN 47"/>
    <property type="match status" value="1"/>
</dbReference>
<evidence type="ECO:0000256" key="6">
    <source>
        <dbReference type="ARBA" id="ARBA00017032"/>
    </source>
</evidence>
<dbReference type="SUPFAM" id="SSF54991">
    <property type="entry name" value="Anticodon-binding domain of PheRS"/>
    <property type="match status" value="1"/>
</dbReference>
<evidence type="ECO:0000256" key="10">
    <source>
        <dbReference type="ARBA" id="ARBA00022723"/>
    </source>
</evidence>
<comment type="cofactor">
    <cofactor evidence="1">
        <name>Mg(2+)</name>
        <dbReference type="ChEBI" id="CHEBI:18420"/>
    </cofactor>
</comment>
<dbReference type="Gene3D" id="3.30.56.10">
    <property type="match status" value="2"/>
</dbReference>
<keyword evidence="13" id="KW-0460">Magnesium</keyword>
<dbReference type="SUPFAM" id="SSF46955">
    <property type="entry name" value="Putative DNA-binding domain"/>
    <property type="match status" value="1"/>
</dbReference>
<proteinExistence type="inferred from homology"/>
<organism evidence="22">
    <name type="scientific">freshwater metagenome</name>
    <dbReference type="NCBI Taxonomy" id="449393"/>
    <lineage>
        <taxon>unclassified sequences</taxon>
        <taxon>metagenomes</taxon>
        <taxon>ecological metagenomes</taxon>
    </lineage>
</organism>
<comment type="subunit">
    <text evidence="4">Tetramer of two alpha and two beta subunits.</text>
</comment>
<evidence type="ECO:0000256" key="18">
    <source>
        <dbReference type="ARBA" id="ARBA00049255"/>
    </source>
</evidence>
<keyword evidence="11" id="KW-0547">Nucleotide-binding</keyword>
<evidence type="ECO:0000256" key="11">
    <source>
        <dbReference type="ARBA" id="ARBA00022741"/>
    </source>
</evidence>
<evidence type="ECO:0000256" key="7">
    <source>
        <dbReference type="ARBA" id="ARBA00022490"/>
    </source>
</evidence>
<evidence type="ECO:0000256" key="12">
    <source>
        <dbReference type="ARBA" id="ARBA00022840"/>
    </source>
</evidence>
<evidence type="ECO:0000259" key="20">
    <source>
        <dbReference type="PROSITE" id="PS51447"/>
    </source>
</evidence>
<dbReference type="InterPro" id="IPR012340">
    <property type="entry name" value="NA-bd_OB-fold"/>
</dbReference>
<reference evidence="22" key="1">
    <citation type="submission" date="2020-05" db="EMBL/GenBank/DDBJ databases">
        <authorList>
            <person name="Chiriac C."/>
            <person name="Salcher M."/>
            <person name="Ghai R."/>
            <person name="Kavagutti S V."/>
        </authorList>
    </citation>
    <scope>NUCLEOTIDE SEQUENCE</scope>
</reference>
<feature type="domain" description="B5" evidence="21">
    <location>
        <begin position="405"/>
        <end position="482"/>
    </location>
</feature>
<dbReference type="PANTHER" id="PTHR10947:SF0">
    <property type="entry name" value="PHENYLALANINE--TRNA LIGASE BETA SUBUNIT"/>
    <property type="match status" value="1"/>
</dbReference>
<evidence type="ECO:0000256" key="14">
    <source>
        <dbReference type="ARBA" id="ARBA00022884"/>
    </source>
</evidence>
<dbReference type="EC" id="6.1.1.20" evidence="5"/>
<feature type="domain" description="TRNA-binding" evidence="19">
    <location>
        <begin position="40"/>
        <end position="149"/>
    </location>
</feature>
<dbReference type="InterPro" id="IPR002547">
    <property type="entry name" value="tRNA-bd_dom"/>
</dbReference>
<evidence type="ECO:0000256" key="13">
    <source>
        <dbReference type="ARBA" id="ARBA00022842"/>
    </source>
</evidence>
<evidence type="ECO:0000256" key="3">
    <source>
        <dbReference type="ARBA" id="ARBA00008653"/>
    </source>
</evidence>
<dbReference type="InterPro" id="IPR041616">
    <property type="entry name" value="PheRS_beta_core"/>
</dbReference>
<dbReference type="InterPro" id="IPR009061">
    <property type="entry name" value="DNA-bd_dom_put_sf"/>
</dbReference>
<gene>
    <name evidence="22" type="ORF">UFOPK2000_00472</name>
</gene>
<dbReference type="InterPro" id="IPR036690">
    <property type="entry name" value="Fdx_antiC-bd_sf"/>
</dbReference>
<dbReference type="InterPro" id="IPR005121">
    <property type="entry name" value="Fdx_antiC-bd"/>
</dbReference>
<dbReference type="FunFam" id="2.40.50.140:FF:000045">
    <property type="entry name" value="Phenylalanine--tRNA ligase beta subunit"/>
    <property type="match status" value="1"/>
</dbReference>
<keyword evidence="8" id="KW-0820">tRNA-binding</keyword>
<dbReference type="SUPFAM" id="SSF55681">
    <property type="entry name" value="Class II aaRS and biotin synthetases"/>
    <property type="match status" value="1"/>
</dbReference>
<dbReference type="GO" id="GO:0005524">
    <property type="term" value="F:ATP binding"/>
    <property type="evidence" value="ECO:0007669"/>
    <property type="project" value="UniProtKB-KW"/>
</dbReference>
<dbReference type="Gene3D" id="3.30.930.10">
    <property type="entry name" value="Bira Bifunctional Protein, Domain 2"/>
    <property type="match status" value="1"/>
</dbReference>
<dbReference type="SMART" id="SM00874">
    <property type="entry name" value="B5"/>
    <property type="match status" value="1"/>
</dbReference>
<evidence type="ECO:0000256" key="5">
    <source>
        <dbReference type="ARBA" id="ARBA00012814"/>
    </source>
</evidence>
<dbReference type="InterPro" id="IPR004532">
    <property type="entry name" value="Phe-tRNA-ligase_IIc_bsu_bact"/>
</dbReference>
<dbReference type="SMART" id="SM00896">
    <property type="entry name" value="FDX-ACB"/>
    <property type="match status" value="1"/>
</dbReference>
<dbReference type="Gene3D" id="3.30.70.380">
    <property type="entry name" value="Ferrodoxin-fold anticodon-binding domain"/>
    <property type="match status" value="1"/>
</dbReference>
<evidence type="ECO:0000313" key="22">
    <source>
        <dbReference type="EMBL" id="CAB4626798.1"/>
    </source>
</evidence>
<evidence type="ECO:0000256" key="8">
    <source>
        <dbReference type="ARBA" id="ARBA00022555"/>
    </source>
</evidence>
<dbReference type="SUPFAM" id="SSF50249">
    <property type="entry name" value="Nucleic acid-binding proteins"/>
    <property type="match status" value="1"/>
</dbReference>
<dbReference type="InterPro" id="IPR020825">
    <property type="entry name" value="Phe-tRNA_synthase-like_B3/B4"/>
</dbReference>
<dbReference type="Pfam" id="PF17759">
    <property type="entry name" value="tRNA_synthFbeta"/>
    <property type="match status" value="1"/>
</dbReference>
<dbReference type="GO" id="GO:0000287">
    <property type="term" value="F:magnesium ion binding"/>
    <property type="evidence" value="ECO:0007669"/>
    <property type="project" value="InterPro"/>
</dbReference>
<evidence type="ECO:0000256" key="9">
    <source>
        <dbReference type="ARBA" id="ARBA00022598"/>
    </source>
</evidence>
<dbReference type="Gene3D" id="3.50.40.10">
    <property type="entry name" value="Phenylalanyl-trna Synthetase, Chain B, domain 3"/>
    <property type="match status" value="1"/>
</dbReference>
<evidence type="ECO:0000256" key="16">
    <source>
        <dbReference type="ARBA" id="ARBA00023146"/>
    </source>
</evidence>
<evidence type="ECO:0000256" key="4">
    <source>
        <dbReference type="ARBA" id="ARBA00011209"/>
    </source>
</evidence>
<dbReference type="NCBIfam" id="TIGR00472">
    <property type="entry name" value="pheT_bact"/>
    <property type="match status" value="1"/>
</dbReference>
<dbReference type="Pfam" id="PF03147">
    <property type="entry name" value="FDX-ACB"/>
    <property type="match status" value="1"/>
</dbReference>
<dbReference type="GO" id="GO:0006432">
    <property type="term" value="P:phenylalanyl-tRNA aminoacylation"/>
    <property type="evidence" value="ECO:0007669"/>
    <property type="project" value="InterPro"/>
</dbReference>
<sequence length="788" mass="83457">MKVLLSWLQEFAPFPSDDPVALGDVMSDLGMAVESIERIGEGLDGIVTVKVLELRKHPDADKIQLVDVDLGDGEALQICCGATNLTVGDIVPLATLGTTMPDGMEIARRKMRGEWSNGMLCSGRELALGEDHSGIYILDPSLALGTPIVEALGITPDVLFDLEINPNRPDAMSVAGVARDLAARLGLPFAIPSPTVDELAGDASSIASVDIIDPDLCGLFHVRVIEGINVEPSPRWIADRLTALGMRPINNVVDASNYVMLELGQPNHTYDLSKVPGGALRVRWAREGETITTLDGIERSLTSGRDGVITDATDAPVGIAGVMGGASTEISETTTTVLLECAWWQPMAIARSSKFMGLRSEASARFERGVDPAIADLAARRLAELLAPSGARLVQGSVTVHGDLPVTPAVRVRTNRVNQLLGTAIATDEIVSLLTPIGFVCEEAGESDVFSVTVPTFRPDTTTETDVIEEIARHFGYSRIVGRAPTSAHTGSLTPIQRDRRIIRQILVGLGIHEAMPLPFLAPGDLARCGLPPEAVTVTNPLAAEESILRTSLRPGLLRAIAYNESHRTDSAALFEIGKAFGVPSAGTTLPDEREHLAVALAGADAFAVARIWAVLAETLGLDDIAIDQSAPPAGLHPGRSGVLLSGGVPVGEIGEIDPGVLDALGIRERVAWLQLDLGSALAAPHGEHRYHHISRYPSSDLDLAFEVSDSVAAATIAAAIREAAGPLLVDLSLFDVFRGHPVPDSHRSLAYRLRLQATDRTLTEEDLSGIQRTVVDAAASVGAVLRG</sequence>
<protein>
    <recommendedName>
        <fullName evidence="6">Phenylalanine--tRNA ligase beta subunit</fullName>
        <ecNumber evidence="5">6.1.1.20</ecNumber>
    </recommendedName>
    <alternativeName>
        <fullName evidence="17">Phenylalanyl-tRNA synthetase beta subunit</fullName>
    </alternativeName>
</protein>
<dbReference type="CDD" id="cd02796">
    <property type="entry name" value="tRNA_bind_bactPheRS"/>
    <property type="match status" value="1"/>
</dbReference>
<dbReference type="InterPro" id="IPR045060">
    <property type="entry name" value="Phe-tRNA-ligase_IIc_bsu"/>
</dbReference>
<dbReference type="PROSITE" id="PS51483">
    <property type="entry name" value="B5"/>
    <property type="match status" value="1"/>
</dbReference>
<dbReference type="InterPro" id="IPR005146">
    <property type="entry name" value="B3/B4_tRNA-bd"/>
</dbReference>
<evidence type="ECO:0000256" key="17">
    <source>
        <dbReference type="ARBA" id="ARBA00033189"/>
    </source>
</evidence>
<evidence type="ECO:0000256" key="15">
    <source>
        <dbReference type="ARBA" id="ARBA00022917"/>
    </source>
</evidence>
<dbReference type="AlphaFoldDB" id="A0A6J6IQZ2"/>
<comment type="subcellular location">
    <subcellularLocation>
        <location evidence="2">Cytoplasm</location>
    </subcellularLocation>
</comment>
<dbReference type="CDD" id="cd00769">
    <property type="entry name" value="PheRS_beta_core"/>
    <property type="match status" value="1"/>
</dbReference>
<dbReference type="PROSITE" id="PS50886">
    <property type="entry name" value="TRBD"/>
    <property type="match status" value="1"/>
</dbReference>
<dbReference type="InterPro" id="IPR045864">
    <property type="entry name" value="aa-tRNA-synth_II/BPL/LPL"/>
</dbReference>
<keyword evidence="10" id="KW-0479">Metal-binding</keyword>
<keyword evidence="14" id="KW-0694">RNA-binding</keyword>
<keyword evidence="9" id="KW-0436">Ligase</keyword>
<dbReference type="InterPro" id="IPR005147">
    <property type="entry name" value="tRNA_synthase_B5-dom"/>
</dbReference>
<keyword evidence="12" id="KW-0067">ATP-binding</keyword>
<feature type="domain" description="FDX-ACB" evidence="20">
    <location>
        <begin position="695"/>
        <end position="787"/>
    </location>
</feature>
<dbReference type="Pfam" id="PF03484">
    <property type="entry name" value="B5"/>
    <property type="match status" value="1"/>
</dbReference>
<comment type="catalytic activity">
    <reaction evidence="18">
        <text>tRNA(Phe) + L-phenylalanine + ATP = L-phenylalanyl-tRNA(Phe) + AMP + diphosphate + H(+)</text>
        <dbReference type="Rhea" id="RHEA:19413"/>
        <dbReference type="Rhea" id="RHEA-COMP:9668"/>
        <dbReference type="Rhea" id="RHEA-COMP:9699"/>
        <dbReference type="ChEBI" id="CHEBI:15378"/>
        <dbReference type="ChEBI" id="CHEBI:30616"/>
        <dbReference type="ChEBI" id="CHEBI:33019"/>
        <dbReference type="ChEBI" id="CHEBI:58095"/>
        <dbReference type="ChEBI" id="CHEBI:78442"/>
        <dbReference type="ChEBI" id="CHEBI:78531"/>
        <dbReference type="ChEBI" id="CHEBI:456215"/>
        <dbReference type="EC" id="6.1.1.20"/>
    </reaction>
</comment>